<dbReference type="EMBL" id="UZAH01000377">
    <property type="protein sequence ID" value="VDO18905.1"/>
    <property type="molecule type" value="Genomic_DNA"/>
</dbReference>
<accession>A0A183F2Y5</accession>
<sequence length="159" mass="17122">MLSGDSFLAGDFTSVATVDCSPYRCDFPRHICMRPNSRYQEASANECRPIPAECLTAANGGKPVVSSQLPIPSPAISTISMTGDRSRKEIGAFRGFGGPVAGRTVVNPMPIDPMEICGMGAPDGRFCGFKIMYTYNKVGKPSLAHYEAFNALVEYNLSQ</sequence>
<accession>A0A3P7WZI8</accession>
<protein>
    <submittedName>
        <fullName evidence="1 3">Uncharacterized protein</fullName>
    </submittedName>
</protein>
<reference evidence="1 2" key="1">
    <citation type="submission" date="2018-11" db="EMBL/GenBank/DDBJ databases">
        <authorList>
            <consortium name="Pathogen Informatics"/>
        </authorList>
    </citation>
    <scope>NUCLEOTIDE SEQUENCE [LARGE SCALE GENOMIC DNA]</scope>
</reference>
<dbReference type="OrthoDB" id="4473401at2759"/>
<organism evidence="2 3">
    <name type="scientific">Heligmosomoides polygyrus</name>
    <name type="common">Parasitic roundworm</name>
    <dbReference type="NCBI Taxonomy" id="6339"/>
    <lineage>
        <taxon>Eukaryota</taxon>
        <taxon>Metazoa</taxon>
        <taxon>Ecdysozoa</taxon>
        <taxon>Nematoda</taxon>
        <taxon>Chromadorea</taxon>
        <taxon>Rhabditida</taxon>
        <taxon>Rhabditina</taxon>
        <taxon>Rhabditomorpha</taxon>
        <taxon>Strongyloidea</taxon>
        <taxon>Heligmosomidae</taxon>
        <taxon>Heligmosomoides</taxon>
    </lineage>
</organism>
<proteinExistence type="predicted"/>
<keyword evidence="2" id="KW-1185">Reference proteome</keyword>
<reference evidence="3" key="2">
    <citation type="submission" date="2019-09" db="UniProtKB">
        <authorList>
            <consortium name="WormBaseParasite"/>
        </authorList>
    </citation>
    <scope>IDENTIFICATION</scope>
</reference>
<name>A0A183F2Y5_HELPZ</name>
<evidence type="ECO:0000313" key="1">
    <source>
        <dbReference type="EMBL" id="VDO18905.1"/>
    </source>
</evidence>
<evidence type="ECO:0000313" key="3">
    <source>
        <dbReference type="WBParaSite" id="HPBE_0000052201-mRNA-1"/>
    </source>
</evidence>
<dbReference type="AlphaFoldDB" id="A0A183F2Y5"/>
<dbReference type="Proteomes" id="UP000050761">
    <property type="component" value="Unassembled WGS sequence"/>
</dbReference>
<dbReference type="WBParaSite" id="HPBE_0000052201-mRNA-1">
    <property type="protein sequence ID" value="HPBE_0000052201-mRNA-1"/>
    <property type="gene ID" value="HPBE_0000052201"/>
</dbReference>
<evidence type="ECO:0000313" key="2">
    <source>
        <dbReference type="Proteomes" id="UP000050761"/>
    </source>
</evidence>
<gene>
    <name evidence="1" type="ORF">HPBE_LOCUS523</name>
</gene>